<name>A0ABD5C6U9_ECOLX</name>
<dbReference type="RefSeq" id="WP_310116524.1">
    <property type="nucleotide sequence ID" value="NZ_JANIDP010000139.1"/>
</dbReference>
<reference evidence="2 3" key="1">
    <citation type="submission" date="2022-07" db="EMBL/GenBank/DDBJ databases">
        <title>The wastewater resistome of Residential Aged Care Facilities indicates a role of antimicrobial stewardship in reducing resistance.</title>
        <authorList>
            <person name="Sapula S."/>
            <person name="Hart B.J."/>
            <person name="Henrietta V."/>
            <person name="Amsalu A."/>
            <person name="Jon W."/>
            <person name="Siderius N."/>
            <person name="Nguyen L."/>
            <person name="Turnidge J."/>
            <person name="Gerber C."/>
        </authorList>
    </citation>
    <scope>NUCLEOTIDE SEQUENCE [LARGE SCALE GENOMIC DNA]</scope>
    <source>
        <strain evidence="2 3">ECA685</strain>
    </source>
</reference>
<dbReference type="CDD" id="cd03020">
    <property type="entry name" value="DsbA_DsbC_DsbG"/>
    <property type="match status" value="1"/>
</dbReference>
<dbReference type="SUPFAM" id="SSF54423">
    <property type="entry name" value="DsbC/DsbG N-terminal domain-like"/>
    <property type="match status" value="1"/>
</dbReference>
<proteinExistence type="inferred from homology"/>
<keyword evidence="1" id="KW-0732">Signal</keyword>
<dbReference type="AlphaFoldDB" id="A0ABD5C6U9"/>
<evidence type="ECO:0000313" key="2">
    <source>
        <dbReference type="EMBL" id="MDR6049049.1"/>
    </source>
</evidence>
<dbReference type="InterPro" id="IPR009094">
    <property type="entry name" value="DiS-bond_isomerase_DsbC/G_N_sf"/>
</dbReference>
<feature type="non-terminal residue" evidence="2">
    <location>
        <position position="1"/>
    </location>
</feature>
<dbReference type="GO" id="GO:0042597">
    <property type="term" value="C:periplasmic space"/>
    <property type="evidence" value="ECO:0007669"/>
    <property type="project" value="UniProtKB-SubCell"/>
</dbReference>
<dbReference type="InterPro" id="IPR036249">
    <property type="entry name" value="Thioredoxin-like_sf"/>
</dbReference>
<comment type="similarity">
    <text evidence="1">Belongs to the thioredoxin family. DsbC subfamily.</text>
</comment>
<organism evidence="2 3">
    <name type="scientific">Escherichia coli</name>
    <dbReference type="NCBI Taxonomy" id="562"/>
    <lineage>
        <taxon>Bacteria</taxon>
        <taxon>Pseudomonadati</taxon>
        <taxon>Pseudomonadota</taxon>
        <taxon>Gammaproteobacteria</taxon>
        <taxon>Enterobacterales</taxon>
        <taxon>Enterobacteriaceae</taxon>
        <taxon>Escherichia</taxon>
    </lineage>
</organism>
<dbReference type="InterPro" id="IPR033954">
    <property type="entry name" value="DiS-bond_Isoase_DsbC/G"/>
</dbReference>
<protein>
    <recommendedName>
        <fullName evidence="1">Thiol:disulfide interchange protein</fullName>
    </recommendedName>
</protein>
<feature type="signal peptide" evidence="1">
    <location>
        <begin position="1"/>
        <end position="29"/>
    </location>
</feature>
<evidence type="ECO:0000313" key="3">
    <source>
        <dbReference type="Proteomes" id="UP001247581"/>
    </source>
</evidence>
<comment type="caution">
    <text evidence="2">The sequence shown here is derived from an EMBL/GenBank/DDBJ whole genome shotgun (WGS) entry which is preliminary data.</text>
</comment>
<dbReference type="PANTHER" id="PTHR35272">
    <property type="entry name" value="THIOL:DISULFIDE INTERCHANGE PROTEIN DSBC-RELATED"/>
    <property type="match status" value="1"/>
</dbReference>
<sequence length="259" mass="28028">FGAVTMNFIKHVATAALLVALSASASVFADTVKTNTGNIDTIFNEKAFKNIPQNSQEVKRFVVPTNGIIALEIDGKVNLLSSNGRFVIQGTLYDTWAKKPLTTMSEITKNASIIPMKELNLNIADLRPAVWGDGPKKVMIFTAPGCEACAAPLSALADLDPKEFTVSVLSLGALGPASQQRNIELYCASDRYRADRAIISGNSTQKFDQVKNCDMQALARREVTAQILGVSMIPFIVRDDGSYVLGSPKQGLKNFIENK</sequence>
<comment type="function">
    <text evidence="1">Required for disulfide bond formation in some periplasmic proteins. Acts by transferring its disulfide bond to other proteins and is reduced in the process.</text>
</comment>
<dbReference type="SUPFAM" id="SSF52833">
    <property type="entry name" value="Thioredoxin-like"/>
    <property type="match status" value="1"/>
</dbReference>
<accession>A0ABD5C6U9</accession>
<gene>
    <name evidence="2" type="ORF">NQD80_25450</name>
</gene>
<dbReference type="Gene3D" id="3.40.30.10">
    <property type="entry name" value="Glutaredoxin"/>
    <property type="match status" value="1"/>
</dbReference>
<dbReference type="PANTHER" id="PTHR35272:SF3">
    <property type="entry name" value="THIOL:DISULFIDE INTERCHANGE PROTEIN DSBC"/>
    <property type="match status" value="1"/>
</dbReference>
<dbReference type="InterPro" id="IPR051470">
    <property type="entry name" value="Thiol:disulfide_interchange"/>
</dbReference>
<keyword evidence="1" id="KW-0676">Redox-active center</keyword>
<keyword evidence="1" id="KW-0574">Periplasm</keyword>
<dbReference type="EMBL" id="JANIDP010000139">
    <property type="protein sequence ID" value="MDR6049049.1"/>
    <property type="molecule type" value="Genomic_DNA"/>
</dbReference>
<evidence type="ECO:0000256" key="1">
    <source>
        <dbReference type="RuleBase" id="RU364038"/>
    </source>
</evidence>
<comment type="subcellular location">
    <subcellularLocation>
        <location evidence="1">Periplasm</location>
    </subcellularLocation>
</comment>
<feature type="chain" id="PRO_5044529553" description="Thiol:disulfide interchange protein" evidence="1">
    <location>
        <begin position="30"/>
        <end position="259"/>
    </location>
</feature>
<dbReference type="Proteomes" id="UP001247581">
    <property type="component" value="Unassembled WGS sequence"/>
</dbReference>